<dbReference type="Pfam" id="PF00692">
    <property type="entry name" value="dUTPase"/>
    <property type="match status" value="1"/>
</dbReference>
<dbReference type="SUPFAM" id="SSF51283">
    <property type="entry name" value="dUTPase-like"/>
    <property type="match status" value="1"/>
</dbReference>
<dbReference type="Gene3D" id="2.70.40.10">
    <property type="match status" value="1"/>
</dbReference>
<evidence type="ECO:0000313" key="7">
    <source>
        <dbReference type="EMBL" id="NDV39020.1"/>
    </source>
</evidence>
<dbReference type="InterPro" id="IPR036157">
    <property type="entry name" value="dUTPase-like_sf"/>
</dbReference>
<comment type="similarity">
    <text evidence="2 5">Belongs to the dUTPase family.</text>
</comment>
<dbReference type="EMBL" id="GIBP01010051">
    <property type="protein sequence ID" value="NDV39020.1"/>
    <property type="molecule type" value="Transcribed_RNA"/>
</dbReference>
<comment type="pathway">
    <text evidence="1 5">Pyrimidine metabolism; dUMP biosynthesis; dUMP from dCTP (dUTP route): step 2/2.</text>
</comment>
<keyword evidence="3 5" id="KW-0378">Hydrolase</keyword>
<dbReference type="GO" id="GO:0000287">
    <property type="term" value="F:magnesium ion binding"/>
    <property type="evidence" value="ECO:0007669"/>
    <property type="project" value="UniProtKB-UniRule"/>
</dbReference>
<dbReference type="CDD" id="cd07557">
    <property type="entry name" value="trimeric_dUTPase"/>
    <property type="match status" value="1"/>
</dbReference>
<name>A0A6B2LQB5_9EUKA</name>
<dbReference type="PANTHER" id="PTHR11241">
    <property type="entry name" value="DEOXYURIDINE 5'-TRIPHOSPHATE NUCLEOTIDOHYDROLASE"/>
    <property type="match status" value="1"/>
</dbReference>
<dbReference type="GO" id="GO:0046081">
    <property type="term" value="P:dUTP catabolic process"/>
    <property type="evidence" value="ECO:0007669"/>
    <property type="project" value="UniProtKB-UniRule"/>
</dbReference>
<dbReference type="UniPathway" id="UPA00610">
    <property type="reaction ID" value="UER00666"/>
</dbReference>
<sequence>MAQLLVKRLSEFGRAPVRGSNQSAGYDLFAAHPVVIPRRGSGLVHTDIALQIPQGYYGRVAPRSSLALKFGIDVGAGVIDPDYRGEVGVLLFNHSDTDFQVNRGDRIAQLILTQIITPEVVQVDELTETVRGVGGFGSTGLN</sequence>
<dbReference type="AlphaFoldDB" id="A0A6B2LQB5"/>
<proteinExistence type="inferred from homology"/>
<keyword evidence="5" id="KW-0479">Metal-binding</keyword>
<evidence type="ECO:0000256" key="5">
    <source>
        <dbReference type="RuleBase" id="RU367024"/>
    </source>
</evidence>
<keyword evidence="5" id="KW-0460">Magnesium</keyword>
<evidence type="ECO:0000256" key="1">
    <source>
        <dbReference type="ARBA" id="ARBA00005142"/>
    </source>
</evidence>
<dbReference type="GO" id="GO:0004170">
    <property type="term" value="F:dUTP diphosphatase activity"/>
    <property type="evidence" value="ECO:0007669"/>
    <property type="project" value="UniProtKB-UniRule"/>
</dbReference>
<dbReference type="PANTHER" id="PTHR11241:SF0">
    <property type="entry name" value="DEOXYURIDINE 5'-TRIPHOSPHATE NUCLEOTIDOHYDROLASE"/>
    <property type="match status" value="1"/>
</dbReference>
<comment type="catalytic activity">
    <reaction evidence="5">
        <text>dUTP + H2O = dUMP + diphosphate + H(+)</text>
        <dbReference type="Rhea" id="RHEA:10248"/>
        <dbReference type="ChEBI" id="CHEBI:15377"/>
        <dbReference type="ChEBI" id="CHEBI:15378"/>
        <dbReference type="ChEBI" id="CHEBI:33019"/>
        <dbReference type="ChEBI" id="CHEBI:61555"/>
        <dbReference type="ChEBI" id="CHEBI:246422"/>
        <dbReference type="EC" id="3.6.1.23"/>
    </reaction>
</comment>
<dbReference type="InterPro" id="IPR033704">
    <property type="entry name" value="dUTPase_trimeric"/>
</dbReference>
<protein>
    <recommendedName>
        <fullName evidence="5">Deoxyuridine 5'-triphosphate nucleotidohydrolase</fullName>
        <shortName evidence="5">dUTPase</shortName>
        <ecNumber evidence="5">3.6.1.23</ecNumber>
    </recommendedName>
    <alternativeName>
        <fullName evidence="5">dUTP pyrophosphatase</fullName>
    </alternativeName>
</protein>
<accession>A0A6B2LQB5</accession>
<reference evidence="7" key="1">
    <citation type="journal article" date="2020" name="J. Eukaryot. Microbiol.">
        <title>De novo Sequencing, Assembly and Annotation of the Transcriptome for the Free-Living Testate Amoeba Arcella intermedia.</title>
        <authorList>
            <person name="Ribeiro G.M."/>
            <person name="Porfirio-Sousa A.L."/>
            <person name="Maurer-Alcala X.X."/>
            <person name="Katz L.A."/>
            <person name="Lahr D.J.G."/>
        </authorList>
    </citation>
    <scope>NUCLEOTIDE SEQUENCE</scope>
</reference>
<dbReference type="NCBIfam" id="NF001862">
    <property type="entry name" value="PRK00601.1"/>
    <property type="match status" value="1"/>
</dbReference>
<keyword evidence="4 5" id="KW-0546">Nucleotide metabolism</keyword>
<organism evidence="7">
    <name type="scientific">Arcella intermedia</name>
    <dbReference type="NCBI Taxonomy" id="1963864"/>
    <lineage>
        <taxon>Eukaryota</taxon>
        <taxon>Amoebozoa</taxon>
        <taxon>Tubulinea</taxon>
        <taxon>Elardia</taxon>
        <taxon>Arcellinida</taxon>
        <taxon>Sphaerothecina</taxon>
        <taxon>Arcellidae</taxon>
        <taxon>Arcella</taxon>
    </lineage>
</organism>
<evidence type="ECO:0000256" key="3">
    <source>
        <dbReference type="ARBA" id="ARBA00022801"/>
    </source>
</evidence>
<comment type="function">
    <text evidence="5">Involved in nucleotide metabolism via production of dUMP, the immediate precursor of thymidine nucleotides, and decreases the intracellular concentration of dUTP so that uracil cannot be incorporated into DNA.</text>
</comment>
<evidence type="ECO:0000256" key="2">
    <source>
        <dbReference type="ARBA" id="ARBA00006581"/>
    </source>
</evidence>
<dbReference type="NCBIfam" id="TIGR00576">
    <property type="entry name" value="dut"/>
    <property type="match status" value="1"/>
</dbReference>
<dbReference type="InterPro" id="IPR029054">
    <property type="entry name" value="dUTPase-like"/>
</dbReference>
<evidence type="ECO:0000256" key="4">
    <source>
        <dbReference type="ARBA" id="ARBA00023080"/>
    </source>
</evidence>
<feature type="domain" description="dUTPase-like" evidence="6">
    <location>
        <begin position="15"/>
        <end position="140"/>
    </location>
</feature>
<dbReference type="InterPro" id="IPR008181">
    <property type="entry name" value="dUTPase"/>
</dbReference>
<evidence type="ECO:0000259" key="6">
    <source>
        <dbReference type="Pfam" id="PF00692"/>
    </source>
</evidence>
<comment type="cofactor">
    <cofactor evidence="5">
        <name>Mg(2+)</name>
        <dbReference type="ChEBI" id="CHEBI:18420"/>
    </cofactor>
</comment>
<dbReference type="EC" id="3.6.1.23" evidence="5"/>
<dbReference type="GO" id="GO:0006226">
    <property type="term" value="P:dUMP biosynthetic process"/>
    <property type="evidence" value="ECO:0007669"/>
    <property type="project" value="UniProtKB-UniRule"/>
</dbReference>